<accession>A0A0F9PF81</accession>
<sequence length="62" mass="6669">MKMEKTAVRPSEEFLSLTFLGMIAGTTILAIVAKSVLVFVGGVVLTLALQRKLVQGFNSTQN</sequence>
<dbReference type="AlphaFoldDB" id="A0A0F9PF81"/>
<proteinExistence type="predicted"/>
<protein>
    <submittedName>
        <fullName evidence="2">Uncharacterized protein</fullName>
    </submittedName>
</protein>
<evidence type="ECO:0000256" key="1">
    <source>
        <dbReference type="SAM" id="Phobius"/>
    </source>
</evidence>
<comment type="caution">
    <text evidence="2">The sequence shown here is derived from an EMBL/GenBank/DDBJ whole genome shotgun (WGS) entry which is preliminary data.</text>
</comment>
<keyword evidence="1" id="KW-0812">Transmembrane</keyword>
<gene>
    <name evidence="2" type="ORF">LCGC14_0851010</name>
</gene>
<evidence type="ECO:0000313" key="2">
    <source>
        <dbReference type="EMBL" id="KKN28764.1"/>
    </source>
</evidence>
<name>A0A0F9PF81_9ZZZZ</name>
<dbReference type="EMBL" id="LAZR01002536">
    <property type="protein sequence ID" value="KKN28764.1"/>
    <property type="molecule type" value="Genomic_DNA"/>
</dbReference>
<keyword evidence="1" id="KW-0472">Membrane</keyword>
<keyword evidence="1" id="KW-1133">Transmembrane helix</keyword>
<organism evidence="2">
    <name type="scientific">marine sediment metagenome</name>
    <dbReference type="NCBI Taxonomy" id="412755"/>
    <lineage>
        <taxon>unclassified sequences</taxon>
        <taxon>metagenomes</taxon>
        <taxon>ecological metagenomes</taxon>
    </lineage>
</organism>
<feature type="transmembrane region" description="Helical" evidence="1">
    <location>
        <begin position="20"/>
        <end position="49"/>
    </location>
</feature>
<reference evidence="2" key="1">
    <citation type="journal article" date="2015" name="Nature">
        <title>Complex archaea that bridge the gap between prokaryotes and eukaryotes.</title>
        <authorList>
            <person name="Spang A."/>
            <person name="Saw J.H."/>
            <person name="Jorgensen S.L."/>
            <person name="Zaremba-Niedzwiedzka K."/>
            <person name="Martijn J."/>
            <person name="Lind A.E."/>
            <person name="van Eijk R."/>
            <person name="Schleper C."/>
            <person name="Guy L."/>
            <person name="Ettema T.J."/>
        </authorList>
    </citation>
    <scope>NUCLEOTIDE SEQUENCE</scope>
</reference>